<reference evidence="1" key="1">
    <citation type="submission" date="2024-03" db="EMBL/GenBank/DDBJ databases">
        <authorList>
            <consortium name="ELIXIR-Norway"/>
            <consortium name="Elixir Norway"/>
        </authorList>
    </citation>
    <scope>NUCLEOTIDE SEQUENCE</scope>
</reference>
<evidence type="ECO:0008006" key="3">
    <source>
        <dbReference type="Google" id="ProtNLM"/>
    </source>
</evidence>
<name>A0ABP1ACY5_9BRYO</name>
<proteinExistence type="predicted"/>
<gene>
    <name evidence="1" type="ORF">CSSPJE1EN2_LOCUS3335</name>
</gene>
<organism evidence="1 2">
    <name type="scientific">Sphagnum jensenii</name>
    <dbReference type="NCBI Taxonomy" id="128206"/>
    <lineage>
        <taxon>Eukaryota</taxon>
        <taxon>Viridiplantae</taxon>
        <taxon>Streptophyta</taxon>
        <taxon>Embryophyta</taxon>
        <taxon>Bryophyta</taxon>
        <taxon>Sphagnophytina</taxon>
        <taxon>Sphagnopsida</taxon>
        <taxon>Sphagnales</taxon>
        <taxon>Sphagnaceae</taxon>
        <taxon>Sphagnum</taxon>
    </lineage>
</organism>
<dbReference type="Proteomes" id="UP001497522">
    <property type="component" value="Chromosome 11"/>
</dbReference>
<accession>A0ABP1ACY5</accession>
<evidence type="ECO:0000313" key="2">
    <source>
        <dbReference type="Proteomes" id="UP001497522"/>
    </source>
</evidence>
<evidence type="ECO:0000313" key="1">
    <source>
        <dbReference type="EMBL" id="CAK9860340.1"/>
    </source>
</evidence>
<sequence>MAVALRVSTFSSVCTRRLVKSFVSFIRSLLPLALASCRDFSLGLRLPEAGDEALIVKRCFGWAVRRLETQDTSRVGSPSWSLTAVVVSGTDDGGGKGVLPALRSQVSPSLLAVRTTQTPDGEVGSGKPSCEKRNCVSAMSPFYVRDEALL</sequence>
<protein>
    <recommendedName>
        <fullName evidence="3">Secreted protein</fullName>
    </recommendedName>
</protein>
<keyword evidence="2" id="KW-1185">Reference proteome</keyword>
<dbReference type="EMBL" id="OZ023712">
    <property type="protein sequence ID" value="CAK9860340.1"/>
    <property type="molecule type" value="Genomic_DNA"/>
</dbReference>